<feature type="region of interest" description="Disordered" evidence="1">
    <location>
        <begin position="178"/>
        <end position="234"/>
    </location>
</feature>
<evidence type="ECO:0000313" key="3">
    <source>
        <dbReference type="EMBL" id="PNX94413.1"/>
    </source>
</evidence>
<protein>
    <recommendedName>
        <fullName evidence="2">INO80 complex subunit B-like conserved region domain-containing protein</fullName>
    </recommendedName>
</protein>
<proteinExistence type="predicted"/>
<evidence type="ECO:0000256" key="1">
    <source>
        <dbReference type="SAM" id="MobiDB-lite"/>
    </source>
</evidence>
<gene>
    <name evidence="3" type="ORF">L195_g017588</name>
</gene>
<evidence type="ECO:0000259" key="2">
    <source>
        <dbReference type="SMART" id="SM01406"/>
    </source>
</evidence>
<dbReference type="OrthoDB" id="2021186at2759"/>
<dbReference type="Proteomes" id="UP000236291">
    <property type="component" value="Unassembled WGS sequence"/>
</dbReference>
<dbReference type="PANTHER" id="PTHR21561:SF16">
    <property type="entry name" value="PAPA-1-LIKE FAMILY PROTEIN _ ZINC FINGER (HIT TYPE) FAMILY PROTEIN"/>
    <property type="match status" value="1"/>
</dbReference>
<dbReference type="ExpressionAtlas" id="A0A2K3MUA7">
    <property type="expression patterns" value="baseline"/>
</dbReference>
<reference evidence="3 4" key="2">
    <citation type="journal article" date="2017" name="Front. Plant Sci.">
        <title>Gene Classification and Mining of Molecular Markers Useful in Red Clover (Trifolium pratense) Breeding.</title>
        <authorList>
            <person name="Istvanek J."/>
            <person name="Dluhosova J."/>
            <person name="Dluhos P."/>
            <person name="Patkova L."/>
            <person name="Nedelnik J."/>
            <person name="Repkova J."/>
        </authorList>
    </citation>
    <scope>NUCLEOTIDE SEQUENCE [LARGE SCALE GENOMIC DNA]</scope>
    <source>
        <strain evidence="4">cv. Tatra</strain>
        <tissue evidence="3">Young leaves</tissue>
    </source>
</reference>
<feature type="compositionally biased region" description="Basic and acidic residues" evidence="1">
    <location>
        <begin position="198"/>
        <end position="215"/>
    </location>
</feature>
<dbReference type="EMBL" id="ASHM01012461">
    <property type="protein sequence ID" value="PNX94413.1"/>
    <property type="molecule type" value="Genomic_DNA"/>
</dbReference>
<evidence type="ECO:0000313" key="4">
    <source>
        <dbReference type="Proteomes" id="UP000236291"/>
    </source>
</evidence>
<dbReference type="STRING" id="57577.A0A2K3MUA7"/>
<sequence>MSRLAIDSIMTRKRSNVSRKPRANTDAIFQNYFGLLPHAEKENVRDAVVVSDGLGTTNKLKKLKLKFGGVTHTIHTKSKSGNSDARNPKDNADNNDVRSFDKREVGDKLGKLPRTESSFASESHSHKRKATGQHSRKSKRANERRALGVGFSDEEDEDAELHFLEKISSSKRAISRHNNNQGGLAMRGIGEDQDYVEEDRTSSDESILEGKKSKSESVNLLVPRKQSTRNNRNGSLDSFKDVLSGPVASFIDIPDKKGKLSEEQLIKKAEAAKRRKIQSEKAAKEAEEAAIKKILGQDSAKKKKEEKMNKRRDEMAKEKCSKPFNLASNTVRWTMGPNGTVVTFSEDIGLPSIFQTIPNSYPPPRERCAGPNCTNAYKYRDSKSKLPLCSLGCYKAIHENISPVLAC</sequence>
<organism evidence="3 4">
    <name type="scientific">Trifolium pratense</name>
    <name type="common">Red clover</name>
    <dbReference type="NCBI Taxonomy" id="57577"/>
    <lineage>
        <taxon>Eukaryota</taxon>
        <taxon>Viridiplantae</taxon>
        <taxon>Streptophyta</taxon>
        <taxon>Embryophyta</taxon>
        <taxon>Tracheophyta</taxon>
        <taxon>Spermatophyta</taxon>
        <taxon>Magnoliopsida</taxon>
        <taxon>eudicotyledons</taxon>
        <taxon>Gunneridae</taxon>
        <taxon>Pentapetalae</taxon>
        <taxon>rosids</taxon>
        <taxon>fabids</taxon>
        <taxon>Fabales</taxon>
        <taxon>Fabaceae</taxon>
        <taxon>Papilionoideae</taxon>
        <taxon>50 kb inversion clade</taxon>
        <taxon>NPAAA clade</taxon>
        <taxon>Hologalegina</taxon>
        <taxon>IRL clade</taxon>
        <taxon>Trifolieae</taxon>
        <taxon>Trifolium</taxon>
    </lineage>
</organism>
<dbReference type="GO" id="GO:0031011">
    <property type="term" value="C:Ino80 complex"/>
    <property type="evidence" value="ECO:0007669"/>
    <property type="project" value="InterPro"/>
</dbReference>
<name>A0A2K3MUA7_TRIPR</name>
<dbReference type="SMART" id="SM01406">
    <property type="entry name" value="PAPA-1"/>
    <property type="match status" value="1"/>
</dbReference>
<dbReference type="InterPro" id="IPR007529">
    <property type="entry name" value="Znf_HIT"/>
</dbReference>
<dbReference type="AlphaFoldDB" id="A0A2K3MUA7"/>
<accession>A0A2K3MUA7</accession>
<dbReference type="Pfam" id="PF04438">
    <property type="entry name" value="zf-HIT"/>
    <property type="match status" value="1"/>
</dbReference>
<dbReference type="InterPro" id="IPR006880">
    <property type="entry name" value="INO80B_C"/>
</dbReference>
<dbReference type="GO" id="GO:0006338">
    <property type="term" value="P:chromatin remodeling"/>
    <property type="evidence" value="ECO:0007669"/>
    <property type="project" value="InterPro"/>
</dbReference>
<dbReference type="Pfam" id="PF04795">
    <property type="entry name" value="PAPA-1"/>
    <property type="match status" value="1"/>
</dbReference>
<dbReference type="PANTHER" id="PTHR21561">
    <property type="entry name" value="INO80 COMPLEX SUBUNIT B"/>
    <property type="match status" value="1"/>
</dbReference>
<feature type="region of interest" description="Disordered" evidence="1">
    <location>
        <begin position="74"/>
        <end position="149"/>
    </location>
</feature>
<comment type="caution">
    <text evidence="3">The sequence shown here is derived from an EMBL/GenBank/DDBJ whole genome shotgun (WGS) entry which is preliminary data.</text>
</comment>
<feature type="compositionally biased region" description="Basic residues" evidence="1">
    <location>
        <begin position="125"/>
        <end position="139"/>
    </location>
</feature>
<reference evidence="3 4" key="1">
    <citation type="journal article" date="2014" name="Am. J. Bot.">
        <title>Genome assembly and annotation for red clover (Trifolium pratense; Fabaceae).</title>
        <authorList>
            <person name="Istvanek J."/>
            <person name="Jaros M."/>
            <person name="Krenek A."/>
            <person name="Repkova J."/>
        </authorList>
    </citation>
    <scope>NUCLEOTIDE SEQUENCE [LARGE SCALE GENOMIC DNA]</scope>
    <source>
        <strain evidence="4">cv. Tatra</strain>
        <tissue evidence="3">Young leaves</tissue>
    </source>
</reference>
<dbReference type="InterPro" id="IPR029523">
    <property type="entry name" value="INO80B/Ies2"/>
</dbReference>
<dbReference type="CDD" id="cd23021">
    <property type="entry name" value="zf-HIT_IN80B"/>
    <property type="match status" value="1"/>
</dbReference>
<feature type="domain" description="INO80 complex subunit B-like conserved region" evidence="2">
    <location>
        <begin position="263"/>
        <end position="348"/>
    </location>
</feature>
<feature type="compositionally biased region" description="Basic and acidic residues" evidence="1">
    <location>
        <begin position="86"/>
        <end position="114"/>
    </location>
</feature>